<dbReference type="InterPro" id="IPR009057">
    <property type="entry name" value="Homeodomain-like_sf"/>
</dbReference>
<sequence length="312" mass="36342">MPQVVEQMRKMVRDYQRTIERGRWSEETMKQGKVLRVVNGRMGCKRAAEAFGVPQTTLERKVKKFKLNNGDENTGEYSFKEILGPISTEENELVTYIKTMESRLFGLNTNDIRQLAYQLVEKNNKRYCSNHIKQEAGKDWVRGFLKRNMAFNKESVNKFFTLLGEPIYNCDESGISSVSKSTAKILATKEKKQVGSLSSADRGQNRLCRNLHECHRRVHASTSSVRVIQRMKPELNNCSPGMWAECHVRGWMQKEIFEKLFEKFIQFSGATKEMRVLLLFLKYSYQNKNTQLNLTDLIYFSISLENKHVYCE</sequence>
<evidence type="ECO:0000256" key="1">
    <source>
        <dbReference type="ARBA" id="ARBA00004123"/>
    </source>
</evidence>
<dbReference type="AlphaFoldDB" id="A0AAV8XDN3"/>
<dbReference type="SUPFAM" id="SSF46689">
    <property type="entry name" value="Homeodomain-like"/>
    <property type="match status" value="1"/>
</dbReference>
<dbReference type="GO" id="GO:0003677">
    <property type="term" value="F:DNA binding"/>
    <property type="evidence" value="ECO:0007669"/>
    <property type="project" value="InterPro"/>
</dbReference>
<dbReference type="EMBL" id="JAPWTK010000740">
    <property type="protein sequence ID" value="KAJ8936524.1"/>
    <property type="molecule type" value="Genomic_DNA"/>
</dbReference>
<accession>A0AAV8XDN3</accession>
<keyword evidence="4" id="KW-1185">Reference proteome</keyword>
<dbReference type="Pfam" id="PF05225">
    <property type="entry name" value="HTH_psq"/>
    <property type="match status" value="1"/>
</dbReference>
<dbReference type="Gene3D" id="1.10.10.60">
    <property type="entry name" value="Homeodomain-like"/>
    <property type="match status" value="1"/>
</dbReference>
<dbReference type="GO" id="GO:0005634">
    <property type="term" value="C:nucleus"/>
    <property type="evidence" value="ECO:0007669"/>
    <property type="project" value="UniProtKB-SubCell"/>
</dbReference>
<dbReference type="Proteomes" id="UP001162162">
    <property type="component" value="Unassembled WGS sequence"/>
</dbReference>
<evidence type="ECO:0000259" key="2">
    <source>
        <dbReference type="Pfam" id="PF05225"/>
    </source>
</evidence>
<reference evidence="3" key="1">
    <citation type="journal article" date="2023" name="Insect Mol. Biol.">
        <title>Genome sequencing provides insights into the evolution of gene families encoding plant cell wall-degrading enzymes in longhorned beetles.</title>
        <authorList>
            <person name="Shin N.R."/>
            <person name="Okamura Y."/>
            <person name="Kirsch R."/>
            <person name="Pauchet Y."/>
        </authorList>
    </citation>
    <scope>NUCLEOTIDE SEQUENCE</scope>
    <source>
        <strain evidence="3">AMC_N1</strain>
    </source>
</reference>
<proteinExistence type="predicted"/>
<evidence type="ECO:0000313" key="3">
    <source>
        <dbReference type="EMBL" id="KAJ8936524.1"/>
    </source>
</evidence>
<protein>
    <recommendedName>
        <fullName evidence="2">HTH psq-type domain-containing protein</fullName>
    </recommendedName>
</protein>
<evidence type="ECO:0000313" key="4">
    <source>
        <dbReference type="Proteomes" id="UP001162162"/>
    </source>
</evidence>
<name>A0AAV8XDN3_9CUCU</name>
<comment type="subcellular location">
    <subcellularLocation>
        <location evidence="1">Nucleus</location>
    </subcellularLocation>
</comment>
<feature type="domain" description="HTH psq-type" evidence="2">
    <location>
        <begin position="37"/>
        <end position="64"/>
    </location>
</feature>
<comment type="caution">
    <text evidence="3">The sequence shown here is derived from an EMBL/GenBank/DDBJ whole genome shotgun (WGS) entry which is preliminary data.</text>
</comment>
<gene>
    <name evidence="3" type="ORF">NQ318_022612</name>
</gene>
<dbReference type="InterPro" id="IPR007889">
    <property type="entry name" value="HTH_Psq"/>
</dbReference>
<organism evidence="3 4">
    <name type="scientific">Aromia moschata</name>
    <dbReference type="NCBI Taxonomy" id="1265417"/>
    <lineage>
        <taxon>Eukaryota</taxon>
        <taxon>Metazoa</taxon>
        <taxon>Ecdysozoa</taxon>
        <taxon>Arthropoda</taxon>
        <taxon>Hexapoda</taxon>
        <taxon>Insecta</taxon>
        <taxon>Pterygota</taxon>
        <taxon>Neoptera</taxon>
        <taxon>Endopterygota</taxon>
        <taxon>Coleoptera</taxon>
        <taxon>Polyphaga</taxon>
        <taxon>Cucujiformia</taxon>
        <taxon>Chrysomeloidea</taxon>
        <taxon>Cerambycidae</taxon>
        <taxon>Cerambycinae</taxon>
        <taxon>Callichromatini</taxon>
        <taxon>Aromia</taxon>
    </lineage>
</organism>